<evidence type="ECO:0008006" key="4">
    <source>
        <dbReference type="Google" id="ProtNLM"/>
    </source>
</evidence>
<organism evidence="2 3">
    <name type="scientific">Streptoalloteichus tenebrarius (strain ATCC 17920 / DSM 40477 / JCM 4838 / CBS 697.72 / NBRC 16177 / NCIMB 11028 / NRRL B-12390 / A12253. 1 / ISP 5477)</name>
    <name type="common">Streptomyces tenebrarius</name>
    <dbReference type="NCBI Taxonomy" id="1933"/>
    <lineage>
        <taxon>Bacteria</taxon>
        <taxon>Bacillati</taxon>
        <taxon>Actinomycetota</taxon>
        <taxon>Actinomycetes</taxon>
        <taxon>Pseudonocardiales</taxon>
        <taxon>Pseudonocardiaceae</taxon>
        <taxon>Streptoalloteichus</taxon>
    </lineage>
</organism>
<dbReference type="Proteomes" id="UP001205311">
    <property type="component" value="Unassembled WGS sequence"/>
</dbReference>
<evidence type="ECO:0000313" key="2">
    <source>
        <dbReference type="EMBL" id="MCP2260425.1"/>
    </source>
</evidence>
<proteinExistence type="predicted"/>
<feature type="region of interest" description="Disordered" evidence="1">
    <location>
        <begin position="51"/>
        <end position="103"/>
    </location>
</feature>
<protein>
    <recommendedName>
        <fullName evidence="4">Secreted protein</fullName>
    </recommendedName>
</protein>
<accession>A0ABT1HY31</accession>
<evidence type="ECO:0000256" key="1">
    <source>
        <dbReference type="SAM" id="MobiDB-lite"/>
    </source>
</evidence>
<dbReference type="EMBL" id="JAMTCP010000026">
    <property type="protein sequence ID" value="MCP2260425.1"/>
    <property type="molecule type" value="Genomic_DNA"/>
</dbReference>
<feature type="compositionally biased region" description="Low complexity" evidence="1">
    <location>
        <begin position="52"/>
        <end position="85"/>
    </location>
</feature>
<sequence>MRIRYVAAWLAVTACAVGLSWLGVRSVFGATLPQRFDLHAGLAAPTHTVVLTTSDTPTPTPTSASPTPTTTQATTTTAQATTTPRRTPDRPTPTPQKPPQEGAWVQEDGRQVYLRSFGLKGGTAGVRFAETGVEAVSATPGAGYSAQVERRGPHLVVVTFRSAAGASSRLEASWTGGPYWQVTESR</sequence>
<comment type="caution">
    <text evidence="2">The sequence shown here is derived from an EMBL/GenBank/DDBJ whole genome shotgun (WGS) entry which is preliminary data.</text>
</comment>
<keyword evidence="3" id="KW-1185">Reference proteome</keyword>
<gene>
    <name evidence="2" type="ORF">LX15_004139</name>
</gene>
<dbReference type="PROSITE" id="PS51257">
    <property type="entry name" value="PROKAR_LIPOPROTEIN"/>
    <property type="match status" value="1"/>
</dbReference>
<dbReference type="RefSeq" id="WP_253671270.1">
    <property type="nucleotide sequence ID" value="NZ_JAMTCP010000026.1"/>
</dbReference>
<reference evidence="2 3" key="1">
    <citation type="submission" date="2022-06" db="EMBL/GenBank/DDBJ databases">
        <title>Genomic Encyclopedia of Archaeal and Bacterial Type Strains, Phase II (KMG-II): from individual species to whole genera.</title>
        <authorList>
            <person name="Goeker M."/>
        </authorList>
    </citation>
    <scope>NUCLEOTIDE SEQUENCE [LARGE SCALE GENOMIC DNA]</scope>
    <source>
        <strain evidence="2 3">DSM 40477</strain>
    </source>
</reference>
<name>A0ABT1HY31_STRSD</name>
<evidence type="ECO:0000313" key="3">
    <source>
        <dbReference type="Proteomes" id="UP001205311"/>
    </source>
</evidence>